<dbReference type="PROSITE" id="PS50889">
    <property type="entry name" value="S4"/>
    <property type="match status" value="1"/>
</dbReference>
<organism evidence="10 11">
    <name type="scientific">Gigaspora margarita</name>
    <dbReference type="NCBI Taxonomy" id="4874"/>
    <lineage>
        <taxon>Eukaryota</taxon>
        <taxon>Fungi</taxon>
        <taxon>Fungi incertae sedis</taxon>
        <taxon>Mucoromycota</taxon>
        <taxon>Glomeromycotina</taxon>
        <taxon>Glomeromycetes</taxon>
        <taxon>Diversisporales</taxon>
        <taxon>Gigasporaceae</taxon>
        <taxon>Gigaspora</taxon>
    </lineage>
</organism>
<feature type="compositionally biased region" description="Low complexity" evidence="7">
    <location>
        <begin position="343"/>
        <end position="361"/>
    </location>
</feature>
<evidence type="ECO:0000256" key="3">
    <source>
        <dbReference type="ARBA" id="ARBA00022884"/>
    </source>
</evidence>
<accession>A0ABM8VVJ7</accession>
<dbReference type="SMART" id="SM00363">
    <property type="entry name" value="S4"/>
    <property type="match status" value="1"/>
</dbReference>
<dbReference type="Gene3D" id="3.10.290.10">
    <property type="entry name" value="RNA-binding S4 domain"/>
    <property type="match status" value="1"/>
</dbReference>
<gene>
    <name evidence="10" type="ORF">GMARGA_LOCUS107</name>
</gene>
<keyword evidence="2" id="KW-0699">rRNA-binding</keyword>
<evidence type="ECO:0000256" key="1">
    <source>
        <dbReference type="ARBA" id="ARBA00007465"/>
    </source>
</evidence>
<sequence>MSRYLGSLTRKSRAFGFSLLGNKKEFSRGKKRITPPGIHGGKKKRKKSPHGLQLQEKQKFGHGYAKAGDTGINLLMSSESRLDNLVLKSGLVNTLRFARQLVSYGHFLVDGKKVNIPSYKVKVGQVITPSYINFDRQKLTINYLRHPLPEELKGGINTSLCYKPAMETRGGGDCVDCNKFFCEKDSIKIKVGEMEGKTLYGVRCKDCDDKRPCGHCPAHSRQELEPYLQKLDLVAKSFGGKLSSGYGKSHNYFYYLFAQSAKNEKYRQEVVTPTIAEILGGQFHQEINVINTGSAPGTPGITEGKLEVEVGNEKYIVLYVWTDGSEALAIKEKELTEKSPADNQQDNNKPSQNNNDNSPPGGNSPPPEPSNQSEKNKPNYTL</sequence>
<dbReference type="Proteomes" id="UP000789901">
    <property type="component" value="Unassembled WGS sequence"/>
</dbReference>
<dbReference type="SUPFAM" id="SSF55174">
    <property type="entry name" value="Alpha-L RNA-binding motif"/>
    <property type="match status" value="1"/>
</dbReference>
<dbReference type="EMBL" id="CAJVQB010000005">
    <property type="protein sequence ID" value="CAG8456944.1"/>
    <property type="molecule type" value="Genomic_DNA"/>
</dbReference>
<dbReference type="SMART" id="SM01390">
    <property type="entry name" value="Ribosomal_S4"/>
    <property type="match status" value="1"/>
</dbReference>
<dbReference type="InterPro" id="IPR002942">
    <property type="entry name" value="S4_RNA-bd"/>
</dbReference>
<keyword evidence="4" id="KW-0689">Ribosomal protein</keyword>
<name>A0ABM8VVJ7_GIGMA</name>
<evidence type="ECO:0000256" key="7">
    <source>
        <dbReference type="SAM" id="MobiDB-lite"/>
    </source>
</evidence>
<feature type="compositionally biased region" description="Basic residues" evidence="7">
    <location>
        <begin position="40"/>
        <end position="49"/>
    </location>
</feature>
<evidence type="ECO:0000313" key="11">
    <source>
        <dbReference type="Proteomes" id="UP000789901"/>
    </source>
</evidence>
<dbReference type="InterPro" id="IPR001912">
    <property type="entry name" value="Ribosomal_uS4_N"/>
</dbReference>
<keyword evidence="11" id="KW-1185">Reference proteome</keyword>
<evidence type="ECO:0000256" key="6">
    <source>
        <dbReference type="PROSITE-ProRule" id="PRU00182"/>
    </source>
</evidence>
<dbReference type="Pfam" id="PF01479">
    <property type="entry name" value="S4"/>
    <property type="match status" value="1"/>
</dbReference>
<evidence type="ECO:0000256" key="4">
    <source>
        <dbReference type="ARBA" id="ARBA00022980"/>
    </source>
</evidence>
<reference evidence="10 11" key="1">
    <citation type="submission" date="2021-06" db="EMBL/GenBank/DDBJ databases">
        <authorList>
            <person name="Kallberg Y."/>
            <person name="Tangrot J."/>
            <person name="Rosling A."/>
        </authorList>
    </citation>
    <scope>NUCLEOTIDE SEQUENCE [LARGE SCALE GENOMIC DNA]</scope>
    <source>
        <strain evidence="10 11">120-4 pot B 10/14</strain>
    </source>
</reference>
<dbReference type="InterPro" id="IPR036986">
    <property type="entry name" value="S4_RNA-bd_sf"/>
</dbReference>
<evidence type="ECO:0000256" key="2">
    <source>
        <dbReference type="ARBA" id="ARBA00022730"/>
    </source>
</evidence>
<dbReference type="Gene3D" id="1.10.1050.10">
    <property type="entry name" value="Ribosomal Protein S4 Delta 41, Chain A, domain 1"/>
    <property type="match status" value="1"/>
</dbReference>
<feature type="domain" description="Small ribosomal subunit protein uS4 N-terminal" evidence="9">
    <location>
        <begin position="3"/>
        <end position="83"/>
    </location>
</feature>
<dbReference type="Pfam" id="PF00163">
    <property type="entry name" value="Ribosomal_S4"/>
    <property type="match status" value="1"/>
</dbReference>
<evidence type="ECO:0000256" key="5">
    <source>
        <dbReference type="ARBA" id="ARBA00023274"/>
    </source>
</evidence>
<feature type="region of interest" description="Disordered" evidence="7">
    <location>
        <begin position="28"/>
        <end position="51"/>
    </location>
</feature>
<keyword evidence="3 6" id="KW-0694">RNA-binding</keyword>
<evidence type="ECO:0000259" key="8">
    <source>
        <dbReference type="SMART" id="SM00363"/>
    </source>
</evidence>
<protein>
    <submittedName>
        <fullName evidence="10">27255_t:CDS:1</fullName>
    </submittedName>
</protein>
<dbReference type="PANTHER" id="PTHR11831:SF4">
    <property type="entry name" value="SMALL RIBOSOMAL SUBUNIT PROTEIN US4M"/>
    <property type="match status" value="1"/>
</dbReference>
<comment type="similarity">
    <text evidence="1">Belongs to the universal ribosomal protein uS4 family.</text>
</comment>
<feature type="region of interest" description="Disordered" evidence="7">
    <location>
        <begin position="332"/>
        <end position="382"/>
    </location>
</feature>
<dbReference type="PANTHER" id="PTHR11831">
    <property type="entry name" value="30S 40S RIBOSOMAL PROTEIN"/>
    <property type="match status" value="1"/>
</dbReference>
<keyword evidence="5" id="KW-0687">Ribonucleoprotein</keyword>
<dbReference type="CDD" id="cd00165">
    <property type="entry name" value="S4"/>
    <property type="match status" value="1"/>
</dbReference>
<evidence type="ECO:0000313" key="10">
    <source>
        <dbReference type="EMBL" id="CAG8456944.1"/>
    </source>
</evidence>
<evidence type="ECO:0000259" key="9">
    <source>
        <dbReference type="SMART" id="SM01390"/>
    </source>
</evidence>
<dbReference type="InterPro" id="IPR022801">
    <property type="entry name" value="Ribosomal_uS4"/>
</dbReference>
<proteinExistence type="inferred from homology"/>
<comment type="caution">
    <text evidence="10">The sequence shown here is derived from an EMBL/GenBank/DDBJ whole genome shotgun (WGS) entry which is preliminary data.</text>
</comment>
<feature type="domain" description="RNA-binding S4" evidence="8">
    <location>
        <begin position="80"/>
        <end position="145"/>
    </location>
</feature>